<dbReference type="EMBL" id="GG680969">
    <property type="protein sequence ID" value="EER05248.1"/>
    <property type="molecule type" value="Genomic_DNA"/>
</dbReference>
<accession>C5LDB6</accession>
<dbReference type="GO" id="GO:0000931">
    <property type="term" value="C:gamma-tubulin ring complex"/>
    <property type="evidence" value="ECO:0007669"/>
    <property type="project" value="InterPro"/>
</dbReference>
<organism evidence="8">
    <name type="scientific">Perkinsus marinus (strain ATCC 50983 / TXsc)</name>
    <dbReference type="NCBI Taxonomy" id="423536"/>
    <lineage>
        <taxon>Eukaryota</taxon>
        <taxon>Sar</taxon>
        <taxon>Alveolata</taxon>
        <taxon>Perkinsozoa</taxon>
        <taxon>Perkinsea</taxon>
        <taxon>Perkinsida</taxon>
        <taxon>Perkinsidae</taxon>
        <taxon>Perkinsus</taxon>
    </lineage>
</organism>
<feature type="transmembrane region" description="Helical" evidence="5">
    <location>
        <begin position="734"/>
        <end position="755"/>
    </location>
</feature>
<dbReference type="AlphaFoldDB" id="C5LDB6"/>
<dbReference type="SUPFAM" id="SSF52047">
    <property type="entry name" value="RNI-like"/>
    <property type="match status" value="1"/>
</dbReference>
<feature type="transmembrane region" description="Helical" evidence="5">
    <location>
        <begin position="572"/>
        <end position="594"/>
    </location>
</feature>
<evidence type="ECO:0000313" key="8">
    <source>
        <dbReference type="Proteomes" id="UP000007800"/>
    </source>
</evidence>
<evidence type="ECO:0000256" key="5">
    <source>
        <dbReference type="SAM" id="Phobius"/>
    </source>
</evidence>
<keyword evidence="5" id="KW-0472">Membrane</keyword>
<dbReference type="GO" id="GO:0033566">
    <property type="term" value="P:gamma-tubulin complex localization"/>
    <property type="evidence" value="ECO:0007669"/>
    <property type="project" value="InterPro"/>
</dbReference>
<dbReference type="GO" id="GO:0090307">
    <property type="term" value="P:mitotic spindle assembly"/>
    <property type="evidence" value="ECO:0007669"/>
    <property type="project" value="TreeGrafter"/>
</dbReference>
<sequence>MRGGSLFFTFYSFLMTFDSAFPMEAPLAVKPLQVVLLAQEIIEAKLSAVEEDITYLEKKRACYVQQRLEIACELQRRQMLAMPIGQLPFEHIVQFLTDRDVARLSATSRHYRVACRDPIKGKLMVPHIAHGGTSSASFGRTMKAVSRLCLPSIESMKLDARKSGAHGLLSALSRLSAGSVSNLRTLRVNCAAEREFFVDNLLEFCTEVMAPNQLESLHISGLRSFDALCEILRAHSASLKTVRADYFVAGHETAFEKEALPIMPKLTSLALDVADVTTISASFALEMLNAIERPEMVTRLYLPHVEISGDSHDVSAVTKALSRFTSLKQLVLRFGFMPVSVEKLIRMRQMDLGHLPAVCISDHFIVAMEKWAPWWPSIAEVWEKEDGITGLSVFHEQIDFEALGTSAAREWSKLSPEEQQIHSWAGNPIWKHISLVTVVYLREGYIAMLTVLLPLSIGVYFLPSYQELASVFVELIGVAAMCLGVVYGYRFARKKSSRKVFLDKCCIPQDDPVAKQRGICSISVFIHHSNKLVILWTPDYFSRLWCVFEVASFMRTHSPDAIILVSSLQSRFCISVTACEVALLVTVIITDFLFKIHPLSLYGPLVVLIIIEVVITLIICFEVISGFVPAKAKLNKQVEAFRVEEAQCSLPEDTRVLRQTIARWYGSEAQFEDSLRTNWPRLGATQVPEWSLSGRSLGIVIFPYVIISAPRIASLISSPTIAPNDNWLLYVRDVLIACIMLACRTPLLAFVACKLTSSAKRRGISNWPVVIVVICFGLVYDMAEIVGGGVALFDSNLATQLKLPEPYGWVFVIPAFICAFAVWWTYRGHAIRLRRRRPQKSPQSVYGGFNSTLVFHLKTCICRDSRREEKGHSKYGEDDIRRSFATPSDQREATLRTLQRISDLLDTGLTPRQLRLCVALLETRIVNPEALAHVITEIRRECGTVGDGENDGVARGNVARVDD</sequence>
<feature type="chain" id="PRO_5002952385" description="F-box domain-containing protein" evidence="6">
    <location>
        <begin position="21"/>
        <end position="963"/>
    </location>
</feature>
<evidence type="ECO:0000256" key="3">
    <source>
        <dbReference type="ARBA" id="ARBA00022490"/>
    </source>
</evidence>
<feature type="transmembrane region" description="Helical" evidence="5">
    <location>
        <begin position="606"/>
        <end position="628"/>
    </location>
</feature>
<keyword evidence="5" id="KW-0812">Transmembrane</keyword>
<protein>
    <recommendedName>
        <fullName evidence="9">F-box domain-containing protein</fullName>
    </recommendedName>
</protein>
<feature type="transmembrane region" description="Helical" evidence="5">
    <location>
        <begin position="767"/>
        <end position="787"/>
    </location>
</feature>
<dbReference type="InParanoid" id="C5LDB6"/>
<dbReference type="InterPro" id="IPR022214">
    <property type="entry name" value="MZT1"/>
</dbReference>
<evidence type="ECO:0000256" key="6">
    <source>
        <dbReference type="SAM" id="SignalP"/>
    </source>
</evidence>
<feature type="transmembrane region" description="Helical" evidence="5">
    <location>
        <begin position="701"/>
        <end position="722"/>
    </location>
</feature>
<evidence type="ECO:0000256" key="4">
    <source>
        <dbReference type="ARBA" id="ARBA00023212"/>
    </source>
</evidence>
<dbReference type="GeneID" id="9050815"/>
<dbReference type="Gene3D" id="3.80.10.10">
    <property type="entry name" value="Ribonuclease Inhibitor"/>
    <property type="match status" value="1"/>
</dbReference>
<dbReference type="InterPro" id="IPR032675">
    <property type="entry name" value="LRR_dom_sf"/>
</dbReference>
<keyword evidence="4" id="KW-0206">Cytoskeleton</keyword>
<dbReference type="GO" id="GO:0031021">
    <property type="term" value="C:interphase microtubule organizing center"/>
    <property type="evidence" value="ECO:0007669"/>
    <property type="project" value="TreeGrafter"/>
</dbReference>
<keyword evidence="6" id="KW-0732">Signal</keyword>
<feature type="transmembrane region" description="Helical" evidence="5">
    <location>
        <begin position="807"/>
        <end position="826"/>
    </location>
</feature>
<keyword evidence="5" id="KW-1133">Transmembrane helix</keyword>
<evidence type="ECO:0008006" key="9">
    <source>
        <dbReference type="Google" id="ProtNLM"/>
    </source>
</evidence>
<keyword evidence="8" id="KW-1185">Reference proteome</keyword>
<dbReference type="Pfam" id="PF12554">
    <property type="entry name" value="MOZART1"/>
    <property type="match status" value="1"/>
</dbReference>
<evidence type="ECO:0000256" key="1">
    <source>
        <dbReference type="ARBA" id="ARBA00004267"/>
    </source>
</evidence>
<keyword evidence="3" id="KW-0963">Cytoplasm</keyword>
<dbReference type="Proteomes" id="UP000007800">
    <property type="component" value="Unassembled WGS sequence"/>
</dbReference>
<dbReference type="GO" id="GO:0005813">
    <property type="term" value="C:centrosome"/>
    <property type="evidence" value="ECO:0007669"/>
    <property type="project" value="TreeGrafter"/>
</dbReference>
<feature type="signal peptide" evidence="6">
    <location>
        <begin position="1"/>
        <end position="20"/>
    </location>
</feature>
<evidence type="ECO:0000313" key="7">
    <source>
        <dbReference type="EMBL" id="EER05248.1"/>
    </source>
</evidence>
<feature type="transmembrane region" description="Helical" evidence="5">
    <location>
        <begin position="468"/>
        <end position="489"/>
    </location>
</feature>
<dbReference type="PANTHER" id="PTHR28520:SF2">
    <property type="entry name" value="MITOTIC-SPINDLE ORGANIZING PROTEIN 1"/>
    <property type="match status" value="1"/>
</dbReference>
<dbReference type="OrthoDB" id="430346at2759"/>
<dbReference type="GO" id="GO:0005819">
    <property type="term" value="C:spindle"/>
    <property type="evidence" value="ECO:0007669"/>
    <property type="project" value="TreeGrafter"/>
</dbReference>
<evidence type="ECO:0000256" key="2">
    <source>
        <dbReference type="ARBA" id="ARBA00011015"/>
    </source>
</evidence>
<proteinExistence type="inferred from homology"/>
<gene>
    <name evidence="7" type="ORF">Pmar_PMAR027889</name>
</gene>
<dbReference type="PANTHER" id="PTHR28520">
    <property type="entry name" value="MITOTIC-SPINDLE ORGANIZING PROTEIN 1"/>
    <property type="match status" value="1"/>
</dbReference>
<dbReference type="RefSeq" id="XP_002773432.1">
    <property type="nucleotide sequence ID" value="XM_002773386.1"/>
</dbReference>
<dbReference type="GO" id="GO:0051415">
    <property type="term" value="P:microtubule nucleation by interphase microtubule organizing center"/>
    <property type="evidence" value="ECO:0007669"/>
    <property type="project" value="TreeGrafter"/>
</dbReference>
<comment type="subcellular location">
    <subcellularLocation>
        <location evidence="1">Cytoplasm</location>
        <location evidence="1">Cytoskeleton</location>
        <location evidence="1">Microtubule organizing center</location>
    </subcellularLocation>
</comment>
<comment type="similarity">
    <text evidence="2">Belongs to the MOZART1 family.</text>
</comment>
<reference evidence="7 8" key="1">
    <citation type="submission" date="2008-07" db="EMBL/GenBank/DDBJ databases">
        <authorList>
            <person name="El-Sayed N."/>
            <person name="Caler E."/>
            <person name="Inman J."/>
            <person name="Amedeo P."/>
            <person name="Hass B."/>
            <person name="Wortman J."/>
        </authorList>
    </citation>
    <scope>NUCLEOTIDE SEQUENCE [LARGE SCALE GENOMIC DNA]</scope>
    <source>
        <strain evidence="8">ATCC 50983 / TXsc</strain>
    </source>
</reference>
<name>C5LDB6_PERM5</name>